<sequence>MEKNSFMQTYSQLAKRMKNYQNIRSLVNLNFLQILGQYQVLSDNLQNQLAEAARLKEIYWSINREYNIKSSFFENLNKNEKPEQQKKLIIYIAEKAKYSSIGFHNTDNLILSTITKNDLLITMGDYACEWSKKAKIPVYDEYERIDVSYVSRIKTLIYELYISKVINRVEMIFPSNKIENNRLIILPVEQNKLSVAKSPETIDIKNYSIHPNLSSFIDNLNLIYLDYTIAAAITEASFYSLKQKISRIKSLIESVEKKIEKLANDILKEKRKVATDDIIITTQ</sequence>
<keyword evidence="1" id="KW-0175">Coiled coil</keyword>
<dbReference type="NCBIfam" id="NF045933">
    <property type="entry name" value="MSC_0622_gamma"/>
    <property type="match status" value="1"/>
</dbReference>
<feature type="coiled-coil region" evidence="1">
    <location>
        <begin position="245"/>
        <end position="272"/>
    </location>
</feature>
<gene>
    <name evidence="2" type="ORF">CJF60_00365</name>
</gene>
<protein>
    <recommendedName>
        <fullName evidence="4">ATP synthase gamma chain</fullName>
    </recommendedName>
</protein>
<accession>A0ABX4H5I0</accession>
<evidence type="ECO:0000313" key="2">
    <source>
        <dbReference type="EMBL" id="PAF55127.1"/>
    </source>
</evidence>
<comment type="caution">
    <text evidence="2">The sequence shown here is derived from an EMBL/GenBank/DDBJ whole genome shotgun (WGS) entry which is preliminary data.</text>
</comment>
<reference evidence="2" key="1">
    <citation type="submission" date="2017-08" db="EMBL/GenBank/DDBJ databases">
        <authorList>
            <person name="Alvarez-Ponce D."/>
            <person name="Weitzman C.L."/>
            <person name="Tillett R.L."/>
            <person name="Sandmeier F.C."/>
            <person name="Tracy C.R."/>
        </authorList>
    </citation>
    <scope>NUCLEOTIDE SEQUENCE [LARGE SCALE GENOMIC DNA]</scope>
    <source>
        <strain evidence="2">PS6</strain>
    </source>
</reference>
<evidence type="ECO:0000313" key="3">
    <source>
        <dbReference type="Proteomes" id="UP000217033"/>
    </source>
</evidence>
<dbReference type="Proteomes" id="UP000217033">
    <property type="component" value="Unassembled WGS sequence"/>
</dbReference>
<organism evidence="2 3">
    <name type="scientific">Mycoplasmopsis agassizii</name>
    <dbReference type="NCBI Taxonomy" id="33922"/>
    <lineage>
        <taxon>Bacteria</taxon>
        <taxon>Bacillati</taxon>
        <taxon>Mycoplasmatota</taxon>
        <taxon>Mycoplasmoidales</taxon>
        <taxon>Metamycoplasmataceae</taxon>
        <taxon>Mycoplasmopsis</taxon>
    </lineage>
</organism>
<proteinExistence type="predicted"/>
<evidence type="ECO:0008006" key="4">
    <source>
        <dbReference type="Google" id="ProtNLM"/>
    </source>
</evidence>
<keyword evidence="3" id="KW-1185">Reference proteome</keyword>
<evidence type="ECO:0000256" key="1">
    <source>
        <dbReference type="SAM" id="Coils"/>
    </source>
</evidence>
<name>A0ABX4H5I0_9BACT</name>
<dbReference type="EMBL" id="NQMN01000001">
    <property type="protein sequence ID" value="PAF55127.1"/>
    <property type="molecule type" value="Genomic_DNA"/>
</dbReference>